<dbReference type="EMBL" id="CM020619">
    <property type="protein sequence ID" value="KAK1864910.1"/>
    <property type="molecule type" value="Genomic_DNA"/>
</dbReference>
<sequence>MGTAAPTAGRPWRGPGVAARVACAALLGAVAVAAAADATPRPADAPLAGGIAVRQAYEPRGTPCTSDDDCGGYAIFPPLWCRRGEGADIPTCRAYVGEGEACDSTGVLCDATTEFDVDALSCVGGTCSTFVLGVERGGRCPAGQEPSPCVDGHRCRFVNSLGGDARCVSEGTAGTGCGGPLAICTAGTECIDADTGEACPLRQTFGAPPFEQEEWFAFPVCTNNATAAGGTCRALAAPTVGTLCNDLGDFDDVCGRGGNDSLVCSRVGSVDDSTDLQCVARTAPGAPCALSGASGPGVCSEPTGFDDEQLCIDGKCVAIASPGTFLSTVGNQCTIRGGGDGCAGGDDVVCRSWRGIANLVCWRERVPEGGACGRPAFGICDQEAGLTCADGVCVVAAAAALGAACDNRLDVSCDPAVVGDRSGLMSCRTGPTDGGDSDGGRRCFFICFDGDACTGEFELCPNGRVLDGVCVEGLIKGDPCDHPTAECDARKGLFCRPIDGDGGGSGSNIRQVAGVCAVKAAVGAACDAATADQCADGLAKCWWPALYCSDDGAASVCVNAEGRGDLGAFCRLDGSDCTAADDLFCAVSRFTVAPVCKRIVGDGEECDAGLGSDLRLCDADAGLVCRYNGRFSDRPVGGVPQWRPRPAAAPSDTAGSRLP</sequence>
<proteinExistence type="predicted"/>
<accession>A0ACC3C456</accession>
<evidence type="ECO:0000313" key="1">
    <source>
        <dbReference type="EMBL" id="KAK1864910.1"/>
    </source>
</evidence>
<comment type="caution">
    <text evidence="1">The sequence shown here is derived from an EMBL/GenBank/DDBJ whole genome shotgun (WGS) entry which is preliminary data.</text>
</comment>
<dbReference type="Proteomes" id="UP000798662">
    <property type="component" value="Chromosome 2"/>
</dbReference>
<evidence type="ECO:0000313" key="2">
    <source>
        <dbReference type="Proteomes" id="UP000798662"/>
    </source>
</evidence>
<name>A0ACC3C456_PYRYE</name>
<protein>
    <submittedName>
        <fullName evidence="1">Uncharacterized protein</fullName>
    </submittedName>
</protein>
<gene>
    <name evidence="1" type="ORF">I4F81_007446</name>
</gene>
<keyword evidence="2" id="KW-1185">Reference proteome</keyword>
<organism evidence="1 2">
    <name type="scientific">Pyropia yezoensis</name>
    <name type="common">Susabi-nori</name>
    <name type="synonym">Porphyra yezoensis</name>
    <dbReference type="NCBI Taxonomy" id="2788"/>
    <lineage>
        <taxon>Eukaryota</taxon>
        <taxon>Rhodophyta</taxon>
        <taxon>Bangiophyceae</taxon>
        <taxon>Bangiales</taxon>
        <taxon>Bangiaceae</taxon>
        <taxon>Pyropia</taxon>
    </lineage>
</organism>
<reference evidence="1" key="1">
    <citation type="submission" date="2019-11" db="EMBL/GenBank/DDBJ databases">
        <title>Nori genome reveals adaptations in red seaweeds to the harsh intertidal environment.</title>
        <authorList>
            <person name="Wang D."/>
            <person name="Mao Y."/>
        </authorList>
    </citation>
    <scope>NUCLEOTIDE SEQUENCE</scope>
    <source>
        <tissue evidence="1">Gametophyte</tissue>
    </source>
</reference>